<dbReference type="Proteomes" id="UP001234297">
    <property type="component" value="Chromosome 5"/>
</dbReference>
<evidence type="ECO:0000313" key="2">
    <source>
        <dbReference type="Proteomes" id="UP001234297"/>
    </source>
</evidence>
<comment type="caution">
    <text evidence="1">The sequence shown here is derived from an EMBL/GenBank/DDBJ whole genome shotgun (WGS) entry which is preliminary data.</text>
</comment>
<dbReference type="EMBL" id="CM056813">
    <property type="protein sequence ID" value="KAJ8640718.1"/>
    <property type="molecule type" value="Genomic_DNA"/>
</dbReference>
<sequence>MGRAKLQIKKIENNINRQVTFSKRRNGLIKKAYELSVLCDIDIALIVFSPSGRISFFSGKKRIEDVLARLVNLPEHERGRIDDHENVQRTLQKLKSENDLTSHLSSSSASNGNSQVVDLQQEIDKAQCQLEDVINQLRIYEGDPIKVMSLREAEYHEQVLKETINRVQLLKEELGGKDPVPTPQTNAQPHNANCNGFLTEDSNQNFNRLLQRGRPQAQMSNFMGSNGLLPIREQTQPLAGYLHGNGMQLMHHLNGRSTNNGLNDSKVRYSAFGHVGINPSQWPEHYATGSMGLASTGTPSHYSLAQGMATPALQSP</sequence>
<name>A0ACC2M536_PERAE</name>
<accession>A0ACC2M536</accession>
<proteinExistence type="predicted"/>
<organism evidence="1 2">
    <name type="scientific">Persea americana</name>
    <name type="common">Avocado</name>
    <dbReference type="NCBI Taxonomy" id="3435"/>
    <lineage>
        <taxon>Eukaryota</taxon>
        <taxon>Viridiplantae</taxon>
        <taxon>Streptophyta</taxon>
        <taxon>Embryophyta</taxon>
        <taxon>Tracheophyta</taxon>
        <taxon>Spermatophyta</taxon>
        <taxon>Magnoliopsida</taxon>
        <taxon>Magnoliidae</taxon>
        <taxon>Laurales</taxon>
        <taxon>Lauraceae</taxon>
        <taxon>Persea</taxon>
    </lineage>
</organism>
<gene>
    <name evidence="1" type="ORF">MRB53_017412</name>
</gene>
<reference evidence="1 2" key="1">
    <citation type="journal article" date="2022" name="Hortic Res">
        <title>A haplotype resolved chromosomal level avocado genome allows analysis of novel avocado genes.</title>
        <authorList>
            <person name="Nath O."/>
            <person name="Fletcher S.J."/>
            <person name="Hayward A."/>
            <person name="Shaw L.M."/>
            <person name="Masouleh A.K."/>
            <person name="Furtado A."/>
            <person name="Henry R.J."/>
            <person name="Mitter N."/>
        </authorList>
    </citation>
    <scope>NUCLEOTIDE SEQUENCE [LARGE SCALE GENOMIC DNA]</scope>
    <source>
        <strain evidence="2">cv. Hass</strain>
    </source>
</reference>
<evidence type="ECO:0000313" key="1">
    <source>
        <dbReference type="EMBL" id="KAJ8640718.1"/>
    </source>
</evidence>
<protein>
    <submittedName>
        <fullName evidence="1">Uncharacterized protein</fullName>
    </submittedName>
</protein>
<keyword evidence="2" id="KW-1185">Reference proteome</keyword>